<evidence type="ECO:0000313" key="1">
    <source>
        <dbReference type="EMBL" id="KAL0568487.1"/>
    </source>
</evidence>
<protein>
    <submittedName>
        <fullName evidence="1">Uncharacterized protein</fullName>
    </submittedName>
</protein>
<name>A0ABR3EZX4_9AGAR</name>
<organism evidence="1 2">
    <name type="scientific">Marasmius crinis-equi</name>
    <dbReference type="NCBI Taxonomy" id="585013"/>
    <lineage>
        <taxon>Eukaryota</taxon>
        <taxon>Fungi</taxon>
        <taxon>Dikarya</taxon>
        <taxon>Basidiomycota</taxon>
        <taxon>Agaricomycotina</taxon>
        <taxon>Agaricomycetes</taxon>
        <taxon>Agaricomycetidae</taxon>
        <taxon>Agaricales</taxon>
        <taxon>Marasmiineae</taxon>
        <taxon>Marasmiaceae</taxon>
        <taxon>Marasmius</taxon>
    </lineage>
</organism>
<dbReference type="EMBL" id="JBAHYK010001328">
    <property type="protein sequence ID" value="KAL0568487.1"/>
    <property type="molecule type" value="Genomic_DNA"/>
</dbReference>
<evidence type="ECO:0000313" key="2">
    <source>
        <dbReference type="Proteomes" id="UP001465976"/>
    </source>
</evidence>
<comment type="caution">
    <text evidence="1">The sequence shown here is derived from an EMBL/GenBank/DDBJ whole genome shotgun (WGS) entry which is preliminary data.</text>
</comment>
<accession>A0ABR3EZX4</accession>
<keyword evidence="2" id="KW-1185">Reference proteome</keyword>
<sequence length="262" mass="29772">MPAFNASWTVPDILREAARIVIVFSSPKKITCKPKVRTVVSRGRRTGTYRVVVEGHPDAEKQRKEGIWPEFEDDSESDVEMARPSDHRELIANVSLTEAKRHWVKLCSAYHDQLHDSEHFELRLAARQHAQTEAETARAKLILLEMQYLFPALFVSPKCNTDGEDFFRILKPEHRHEADLQEVVFFDEDAHKRSPASTDLGEWALYVISNKRMTRHSSLRSASIALQNELNELPGADNVVGMFLARTSSLAMNAFMNAGAEE</sequence>
<dbReference type="Proteomes" id="UP001465976">
    <property type="component" value="Unassembled WGS sequence"/>
</dbReference>
<gene>
    <name evidence="1" type="ORF">V5O48_013498</name>
</gene>
<proteinExistence type="predicted"/>
<reference evidence="1 2" key="1">
    <citation type="submission" date="2024-02" db="EMBL/GenBank/DDBJ databases">
        <title>A draft genome for the cacao thread blight pathogen Marasmius crinis-equi.</title>
        <authorList>
            <person name="Cohen S.P."/>
            <person name="Baruah I.K."/>
            <person name="Amoako-Attah I."/>
            <person name="Bukari Y."/>
            <person name="Meinhardt L.W."/>
            <person name="Bailey B.A."/>
        </authorList>
    </citation>
    <scope>NUCLEOTIDE SEQUENCE [LARGE SCALE GENOMIC DNA]</scope>
    <source>
        <strain evidence="1 2">GH-76</strain>
    </source>
</reference>